<gene>
    <name evidence="6" type="ORF">A3Q56_01618</name>
</gene>
<name>A0A177BAG8_9BILA</name>
<dbReference type="Proteomes" id="UP000078046">
    <property type="component" value="Unassembled WGS sequence"/>
</dbReference>
<keyword evidence="2" id="KW-0547">Nucleotide-binding</keyword>
<dbReference type="GO" id="GO:0000422">
    <property type="term" value="P:autophagy of mitochondrion"/>
    <property type="evidence" value="ECO:0007669"/>
    <property type="project" value="TreeGrafter"/>
</dbReference>
<evidence type="ECO:0000259" key="5">
    <source>
        <dbReference type="PROSITE" id="PS50011"/>
    </source>
</evidence>
<dbReference type="GO" id="GO:0005829">
    <property type="term" value="C:cytosol"/>
    <property type="evidence" value="ECO:0007669"/>
    <property type="project" value="TreeGrafter"/>
</dbReference>
<dbReference type="SUPFAM" id="SSF56112">
    <property type="entry name" value="Protein kinase-like (PK-like)"/>
    <property type="match status" value="1"/>
</dbReference>
<evidence type="ECO:0000313" key="6">
    <source>
        <dbReference type="EMBL" id="OAF70642.1"/>
    </source>
</evidence>
<accession>A0A177BAG8</accession>
<dbReference type="AlphaFoldDB" id="A0A177BAG8"/>
<keyword evidence="7" id="KW-1185">Reference proteome</keyword>
<dbReference type="GO" id="GO:0005776">
    <property type="term" value="C:autophagosome"/>
    <property type="evidence" value="ECO:0007669"/>
    <property type="project" value="TreeGrafter"/>
</dbReference>
<dbReference type="SMART" id="SM00220">
    <property type="entry name" value="S_TKc"/>
    <property type="match status" value="1"/>
</dbReference>
<evidence type="ECO:0000256" key="2">
    <source>
        <dbReference type="ARBA" id="ARBA00022741"/>
    </source>
</evidence>
<keyword evidence="1" id="KW-0808">Transferase</keyword>
<dbReference type="InterPro" id="IPR045269">
    <property type="entry name" value="Atg1-like"/>
</dbReference>
<dbReference type="PROSITE" id="PS50011">
    <property type="entry name" value="PROTEIN_KINASE_DOM"/>
    <property type="match status" value="1"/>
</dbReference>
<dbReference type="InterPro" id="IPR008271">
    <property type="entry name" value="Ser/Thr_kinase_AS"/>
</dbReference>
<dbReference type="Pfam" id="PF00069">
    <property type="entry name" value="Pkinase"/>
    <property type="match status" value="1"/>
</dbReference>
<dbReference type="GO" id="GO:0034727">
    <property type="term" value="P:piecemeal microautophagy of the nucleus"/>
    <property type="evidence" value="ECO:0007669"/>
    <property type="project" value="TreeGrafter"/>
</dbReference>
<dbReference type="Gene3D" id="1.10.510.10">
    <property type="entry name" value="Transferase(Phosphotransferase) domain 1"/>
    <property type="match status" value="1"/>
</dbReference>
<dbReference type="InterPro" id="IPR011009">
    <property type="entry name" value="Kinase-like_dom_sf"/>
</dbReference>
<evidence type="ECO:0000313" key="7">
    <source>
        <dbReference type="Proteomes" id="UP000078046"/>
    </source>
</evidence>
<proteinExistence type="predicted"/>
<sequence length="763" mass="87885">MDPRIEKKCIERLHISNEEIWDGFEFKNKEPLGDIEMSSFFKCSCIKFTIPFFEPIIDGAPSVVSPTNLQNKFMNDRIIKIFLRQIVSVLELFNRENLVHRDLKPQNILLHYNGDNKSFDNVIIKIADFGFAKILNDGVMARTYCGSPLYMAPEIILNRKYDLKADIWSIGAILFECITNKHPYTANNPHTLRQIIMRSKNVTLKLHQNVCPTLKSLIDHMLIKDPKNRCTVEQLKNHKFLSQKILNAVSNRTPTFIKVKYSTKRIHLKNIENEDKKPELAKKVDITKLTDEGFVIVPRNMPESDTYGNISAQPKRKFNLTDVFGINNLDNSYFSTTEIPLEQECLSVSGKIDLQNASYKRYQHRSGHLICFDSLTPPSVQFSVGTPPSGMWQRSQIPFPSSSFVCGLKSGCKFDAKNEKGLYKGFTNKRRAISAMNFSLDNENLHQHSCRILTEKSLYEREDCSKFQFCVPTSLYATNISNKKTSQYNRSLYSLCQPDSEYDSELKSNTSNYTLNKFSKKDKPNQIITFYAPSLDGSAMMEKSHREGLSKLNYILNIVECIITAMSYESNEIDKLDIILNIGKNNFDMYKPLNDAIKVNFTKNLEKLVLHYRIIDLLKNALQMAVNLINQEKLQLCHNTVTVIQDSFEYLKLSISVATKLLNQIDLDCQKYKYHITQIPTADTILFKHAVKLCKEGIHEERLGSFEAAFMKYLWAYMLLHFFSFQASEISGPIDKKDKNQIDLLTLAVTKRLKTLQEFNLNQ</sequence>
<keyword evidence="3" id="KW-0418">Kinase</keyword>
<dbReference type="GO" id="GO:0061709">
    <property type="term" value="P:reticulophagy"/>
    <property type="evidence" value="ECO:0007669"/>
    <property type="project" value="TreeGrafter"/>
</dbReference>
<protein>
    <recommendedName>
        <fullName evidence="5">Protein kinase domain-containing protein</fullName>
    </recommendedName>
</protein>
<organism evidence="6 7">
    <name type="scientific">Intoshia linei</name>
    <dbReference type="NCBI Taxonomy" id="1819745"/>
    <lineage>
        <taxon>Eukaryota</taxon>
        <taxon>Metazoa</taxon>
        <taxon>Spiralia</taxon>
        <taxon>Lophotrochozoa</taxon>
        <taxon>Mesozoa</taxon>
        <taxon>Orthonectida</taxon>
        <taxon>Rhopaluridae</taxon>
        <taxon>Intoshia</taxon>
    </lineage>
</organism>
<dbReference type="GO" id="GO:0034045">
    <property type="term" value="C:phagophore assembly site membrane"/>
    <property type="evidence" value="ECO:0007669"/>
    <property type="project" value="TreeGrafter"/>
</dbReference>
<comment type="caution">
    <text evidence="6">The sequence shown here is derived from an EMBL/GenBank/DDBJ whole genome shotgun (WGS) entry which is preliminary data.</text>
</comment>
<evidence type="ECO:0000256" key="3">
    <source>
        <dbReference type="ARBA" id="ARBA00022777"/>
    </source>
</evidence>
<dbReference type="PANTHER" id="PTHR24348:SF22">
    <property type="entry name" value="NON-SPECIFIC SERINE_THREONINE PROTEIN KINASE"/>
    <property type="match status" value="1"/>
</dbReference>
<keyword evidence="4" id="KW-0067">ATP-binding</keyword>
<dbReference type="PROSITE" id="PS00108">
    <property type="entry name" value="PROTEIN_KINASE_ST"/>
    <property type="match status" value="1"/>
</dbReference>
<dbReference type="OrthoDB" id="346907at2759"/>
<dbReference type="InterPro" id="IPR000719">
    <property type="entry name" value="Prot_kinase_dom"/>
</dbReference>
<dbReference type="GO" id="GO:0000045">
    <property type="term" value="P:autophagosome assembly"/>
    <property type="evidence" value="ECO:0007669"/>
    <property type="project" value="TreeGrafter"/>
</dbReference>
<evidence type="ECO:0000256" key="4">
    <source>
        <dbReference type="ARBA" id="ARBA00022840"/>
    </source>
</evidence>
<evidence type="ECO:0000256" key="1">
    <source>
        <dbReference type="ARBA" id="ARBA00022679"/>
    </source>
</evidence>
<dbReference type="GO" id="GO:0004674">
    <property type="term" value="F:protein serine/threonine kinase activity"/>
    <property type="evidence" value="ECO:0007669"/>
    <property type="project" value="InterPro"/>
</dbReference>
<feature type="domain" description="Protein kinase" evidence="5">
    <location>
        <begin position="1"/>
        <end position="241"/>
    </location>
</feature>
<dbReference type="GO" id="GO:0005524">
    <property type="term" value="F:ATP binding"/>
    <property type="evidence" value="ECO:0007669"/>
    <property type="project" value="UniProtKB-KW"/>
</dbReference>
<dbReference type="GO" id="GO:0010506">
    <property type="term" value="P:regulation of autophagy"/>
    <property type="evidence" value="ECO:0007669"/>
    <property type="project" value="InterPro"/>
</dbReference>
<dbReference type="EMBL" id="LWCA01000126">
    <property type="protein sequence ID" value="OAF70642.1"/>
    <property type="molecule type" value="Genomic_DNA"/>
</dbReference>
<dbReference type="PANTHER" id="PTHR24348">
    <property type="entry name" value="SERINE/THREONINE-PROTEIN KINASE UNC-51-RELATED"/>
    <property type="match status" value="1"/>
</dbReference>
<reference evidence="6 7" key="1">
    <citation type="submission" date="2016-04" db="EMBL/GenBank/DDBJ databases">
        <title>The genome of Intoshia linei affirms orthonectids as highly simplified spiralians.</title>
        <authorList>
            <person name="Mikhailov K.V."/>
            <person name="Slusarev G.S."/>
            <person name="Nikitin M.A."/>
            <person name="Logacheva M.D."/>
            <person name="Penin A."/>
            <person name="Aleoshin V."/>
            <person name="Panchin Y.V."/>
        </authorList>
    </citation>
    <scope>NUCLEOTIDE SEQUENCE [LARGE SCALE GENOMIC DNA]</scope>
    <source>
        <strain evidence="6">Intl2013</strain>
        <tissue evidence="6">Whole animal</tissue>
    </source>
</reference>
<dbReference type="GO" id="GO:0042594">
    <property type="term" value="P:response to starvation"/>
    <property type="evidence" value="ECO:0007669"/>
    <property type="project" value="TreeGrafter"/>
</dbReference>